<evidence type="ECO:0000259" key="1">
    <source>
        <dbReference type="SMART" id="SM00382"/>
    </source>
</evidence>
<dbReference type="RefSeq" id="WP_230551083.1">
    <property type="nucleotide sequence ID" value="NZ_JAJISD010000005.1"/>
</dbReference>
<dbReference type="InterPro" id="IPR027417">
    <property type="entry name" value="P-loop_NTPase"/>
</dbReference>
<dbReference type="InterPro" id="IPR003593">
    <property type="entry name" value="AAA+_ATPase"/>
</dbReference>
<evidence type="ECO:0000313" key="3">
    <source>
        <dbReference type="Proteomes" id="UP001198862"/>
    </source>
</evidence>
<dbReference type="Gene3D" id="3.40.50.300">
    <property type="entry name" value="P-loop containing nucleotide triphosphate hydrolases"/>
    <property type="match status" value="1"/>
</dbReference>
<organism evidence="2 3">
    <name type="scientific">Reyranella aquatilis</name>
    <dbReference type="NCBI Taxonomy" id="2035356"/>
    <lineage>
        <taxon>Bacteria</taxon>
        <taxon>Pseudomonadati</taxon>
        <taxon>Pseudomonadota</taxon>
        <taxon>Alphaproteobacteria</taxon>
        <taxon>Hyphomicrobiales</taxon>
        <taxon>Reyranellaceae</taxon>
        <taxon>Reyranella</taxon>
    </lineage>
</organism>
<sequence>MGNSIENSYERFTKLLPEIETALGNQPNEADTRLKVLDRVLFEVLDWKHEAVFTEPATPSGFIDYLLTVGERRNALVIEAKRSGFLEPATKGDEVMHVALSGPVVKPLRAGIEQALRYATENGVPVAVVTDGKTWLFFKASRTDGQAPMNGKGVLFPNLKAVASNFAKFSELLNVGAIIDRKNLAHLHEAEGLIVPEAEQQYFVLNPIDASMRQREALASDAALLFAQFFSRLSNEKDREMLRDCFVETAESRKADFELEKIVQRVLNNITALDTGQSTALQAELQRTLESKRSETVLLVGNNGAGKSTFIDRFFEDILPRRLREKCVVVRVDLEEYDGDPELIVSWMNAQLREQLEIEVCASMPPTYDELMGVFFQEYQRWSVGSRKHLYETDKIKFKDEFGKHMEDRREKNPGEYVRLLLDWAVRGHQKLPCLVFDNTDQFPAEIQDKVYQAAHSYESASALFNVVPITDRTIWRLSKAGALQSYSARNFYLPVPDAKEIISRRVDFLKRKVEEEPRAAKLYFSRKGFQVEVNDLAILADAVGKVFVENDYVTRFIGRLGNFNIRRMLKIAERIFLSPELKIDDIIKSRFGGEDVTADRHRTHRALIKGEYDRFSESENEYISNLFQTNRQRPGPPLLPYYILAMLRQKLNAVRPDDDNIENQHWLAEDLCRLFEGCGVSEDLVMAAVVRLYDRRLIEALDPNAKQLSLMDKVAIKDSGLAHLEMFTTSPVYIEQMALVTGLNEMSARDEIRQYHRSNNFPALRDEFLRYITKIDNSRLTIPTHQLYSEIAKSRRLFDGLKAPGPARRKASA</sequence>
<feature type="domain" description="AAA+ ATPase" evidence="1">
    <location>
        <begin position="293"/>
        <end position="498"/>
    </location>
</feature>
<comment type="caution">
    <text evidence="2">The sequence shown here is derived from an EMBL/GenBank/DDBJ whole genome shotgun (WGS) entry which is preliminary data.</text>
</comment>
<dbReference type="SMART" id="SM00382">
    <property type="entry name" value="AAA"/>
    <property type="match status" value="1"/>
</dbReference>
<protein>
    <submittedName>
        <fullName evidence="2">ATP-binding protein</fullName>
    </submittedName>
</protein>
<proteinExistence type="predicted"/>
<evidence type="ECO:0000313" key="2">
    <source>
        <dbReference type="EMBL" id="MCC8429884.1"/>
    </source>
</evidence>
<dbReference type="EMBL" id="JAJISD010000005">
    <property type="protein sequence ID" value="MCC8429884.1"/>
    <property type="molecule type" value="Genomic_DNA"/>
</dbReference>
<accession>A0ABS8KV24</accession>
<keyword evidence="2" id="KW-0547">Nucleotide-binding</keyword>
<keyword evidence="3" id="KW-1185">Reference proteome</keyword>
<dbReference type="GO" id="GO:0005524">
    <property type="term" value="F:ATP binding"/>
    <property type="evidence" value="ECO:0007669"/>
    <property type="project" value="UniProtKB-KW"/>
</dbReference>
<gene>
    <name evidence="2" type="ORF">LJ725_12965</name>
</gene>
<dbReference type="Proteomes" id="UP001198862">
    <property type="component" value="Unassembled WGS sequence"/>
</dbReference>
<name>A0ABS8KV24_9HYPH</name>
<dbReference type="SUPFAM" id="SSF52540">
    <property type="entry name" value="P-loop containing nucleoside triphosphate hydrolases"/>
    <property type="match status" value="1"/>
</dbReference>
<reference evidence="2 3" key="1">
    <citation type="submission" date="2021-11" db="EMBL/GenBank/DDBJ databases">
        <authorList>
            <person name="Lee D.-H."/>
            <person name="Kim S.-B."/>
        </authorList>
    </citation>
    <scope>NUCLEOTIDE SEQUENCE [LARGE SCALE GENOMIC DNA]</scope>
    <source>
        <strain evidence="2 3">KCTC 52223</strain>
    </source>
</reference>
<keyword evidence="2" id="KW-0067">ATP-binding</keyword>